<dbReference type="InParanoid" id="G0R1L2"/>
<dbReference type="EMBL" id="GL984222">
    <property type="protein sequence ID" value="EGR28641.1"/>
    <property type="molecule type" value="Genomic_DNA"/>
</dbReference>
<dbReference type="GO" id="GO:0005524">
    <property type="term" value="F:ATP binding"/>
    <property type="evidence" value="ECO:0007669"/>
    <property type="project" value="UniProtKB-KW"/>
</dbReference>
<dbReference type="PANTHER" id="PTHR23077">
    <property type="entry name" value="AAA-FAMILY ATPASE"/>
    <property type="match status" value="1"/>
</dbReference>
<dbReference type="Proteomes" id="UP000008983">
    <property type="component" value="Unassembled WGS sequence"/>
</dbReference>
<dbReference type="RefSeq" id="XP_004029877.1">
    <property type="nucleotide sequence ID" value="XM_004029829.1"/>
</dbReference>
<dbReference type="InterPro" id="IPR003593">
    <property type="entry name" value="AAA+_ATPase"/>
</dbReference>
<dbReference type="InterPro" id="IPR050168">
    <property type="entry name" value="AAA_ATPase_domain"/>
</dbReference>
<dbReference type="SMART" id="SM00382">
    <property type="entry name" value="AAA"/>
    <property type="match status" value="1"/>
</dbReference>
<dbReference type="eggNOG" id="KOG0735">
    <property type="taxonomic scope" value="Eukaryota"/>
</dbReference>
<comment type="similarity">
    <text evidence="1 4">Belongs to the AAA ATPase family.</text>
</comment>
<dbReference type="InterPro" id="IPR003960">
    <property type="entry name" value="ATPase_AAA_CS"/>
</dbReference>
<evidence type="ECO:0000313" key="7">
    <source>
        <dbReference type="Proteomes" id="UP000008983"/>
    </source>
</evidence>
<dbReference type="GO" id="GO:0016887">
    <property type="term" value="F:ATP hydrolysis activity"/>
    <property type="evidence" value="ECO:0007669"/>
    <property type="project" value="InterPro"/>
</dbReference>
<dbReference type="AlphaFoldDB" id="G0R1L2"/>
<evidence type="ECO:0000256" key="4">
    <source>
        <dbReference type="RuleBase" id="RU003651"/>
    </source>
</evidence>
<dbReference type="GO" id="GO:0016558">
    <property type="term" value="P:protein import into peroxisome matrix"/>
    <property type="evidence" value="ECO:0007669"/>
    <property type="project" value="TreeGrafter"/>
</dbReference>
<dbReference type="GeneID" id="14904727"/>
<dbReference type="Gene3D" id="1.10.8.60">
    <property type="match status" value="1"/>
</dbReference>
<dbReference type="PROSITE" id="PS00674">
    <property type="entry name" value="AAA"/>
    <property type="match status" value="1"/>
</dbReference>
<dbReference type="InterPro" id="IPR003959">
    <property type="entry name" value="ATPase_AAA_core"/>
</dbReference>
<dbReference type="Gene3D" id="3.40.50.300">
    <property type="entry name" value="P-loop containing nucleotide triphosphate hydrolases"/>
    <property type="match status" value="1"/>
</dbReference>
<dbReference type="OMA" id="ARANDNM"/>
<evidence type="ECO:0000256" key="3">
    <source>
        <dbReference type="ARBA" id="ARBA00022840"/>
    </source>
</evidence>
<dbReference type="InterPro" id="IPR027417">
    <property type="entry name" value="P-loop_NTPase"/>
</dbReference>
<keyword evidence="2 4" id="KW-0547">Nucleotide-binding</keyword>
<keyword evidence="7" id="KW-1185">Reference proteome</keyword>
<evidence type="ECO:0000259" key="5">
    <source>
        <dbReference type="SMART" id="SM00382"/>
    </source>
</evidence>
<evidence type="ECO:0000256" key="1">
    <source>
        <dbReference type="ARBA" id="ARBA00006914"/>
    </source>
</evidence>
<proteinExistence type="inferred from homology"/>
<dbReference type="GO" id="GO:0005778">
    <property type="term" value="C:peroxisomal membrane"/>
    <property type="evidence" value="ECO:0007669"/>
    <property type="project" value="TreeGrafter"/>
</dbReference>
<dbReference type="GO" id="GO:0005829">
    <property type="term" value="C:cytosol"/>
    <property type="evidence" value="ECO:0007669"/>
    <property type="project" value="TreeGrafter"/>
</dbReference>
<dbReference type="FunFam" id="3.40.50.300:FF:000149">
    <property type="entry name" value="Nuclear valosin-containing protein-like"/>
    <property type="match status" value="1"/>
</dbReference>
<dbReference type="SUPFAM" id="SSF52540">
    <property type="entry name" value="P-loop containing nucleoside triphosphate hydrolases"/>
    <property type="match status" value="1"/>
</dbReference>
<reference evidence="6 7" key="1">
    <citation type="submission" date="2011-07" db="EMBL/GenBank/DDBJ databases">
        <authorList>
            <person name="Coyne R."/>
            <person name="Brami D."/>
            <person name="Johnson J."/>
            <person name="Hostetler J."/>
            <person name="Hannick L."/>
            <person name="Clark T."/>
            <person name="Cassidy-Hanley D."/>
            <person name="Inman J."/>
        </authorList>
    </citation>
    <scope>NUCLEOTIDE SEQUENCE [LARGE SCALE GENOMIC DNA]</scope>
    <source>
        <strain evidence="6 7">G5</strain>
    </source>
</reference>
<evidence type="ECO:0000256" key="2">
    <source>
        <dbReference type="ARBA" id="ARBA00022741"/>
    </source>
</evidence>
<protein>
    <recommendedName>
        <fullName evidence="5">AAA+ ATPase domain-containing protein</fullName>
    </recommendedName>
</protein>
<dbReference type="STRING" id="857967.G0R1L2"/>
<gene>
    <name evidence="6" type="ORF">IMG5_171240</name>
</gene>
<dbReference type="OrthoDB" id="2187at2759"/>
<feature type="domain" description="AAA+ ATPase" evidence="5">
    <location>
        <begin position="49"/>
        <end position="185"/>
    </location>
</feature>
<dbReference type="PANTHER" id="PTHR23077:SF12">
    <property type="entry name" value="PEROXISOMAL ATPASE PEX1"/>
    <property type="match status" value="1"/>
</dbReference>
<name>G0R1L2_ICHMU</name>
<dbReference type="Pfam" id="PF00004">
    <property type="entry name" value="AAA"/>
    <property type="match status" value="1"/>
</dbReference>
<evidence type="ECO:0000313" key="6">
    <source>
        <dbReference type="EMBL" id="EGR28641.1"/>
    </source>
</evidence>
<keyword evidence="3 4" id="KW-0067">ATP-binding</keyword>
<accession>G0R1L2</accession>
<sequence length="247" mass="27877">MQNRSIKSSSNFPKYIHVGGLEKVKDTIKETFEIPLKYDFLFKKINIKLPRGVLLYGPPGCGKTYIAQATCNELGMNFFSVKGPEILNKYIGASEQAVRDLFEKAYQKRPSIVFFDEFDAIVPKRNAGNTGVTDRVVNQFLCYLDGVENLDGVCILAASSRPDLVDPALLRPGRIDRHVYVGFPNKDERRDIIQIYGKDKVEDVEDLVEISNGFCSADLVALIKEIRIKIAHQLMEVKKGLLQVKMM</sequence>
<organism evidence="6 7">
    <name type="scientific">Ichthyophthirius multifiliis</name>
    <name type="common">White spot disease agent</name>
    <name type="synonym">Ich</name>
    <dbReference type="NCBI Taxonomy" id="5932"/>
    <lineage>
        <taxon>Eukaryota</taxon>
        <taxon>Sar</taxon>
        <taxon>Alveolata</taxon>
        <taxon>Ciliophora</taxon>
        <taxon>Intramacronucleata</taxon>
        <taxon>Oligohymenophorea</taxon>
        <taxon>Hymenostomatida</taxon>
        <taxon>Ophryoglenina</taxon>
        <taxon>Ichthyophthirius</taxon>
    </lineage>
</organism>